<dbReference type="HOGENOM" id="CLU_018398_0_2_1"/>
<sequence length="290" mass="32339">MHPWPVKYLFAQLVSSLGRESARLELKWMKQALSPSDPPSAIHAMLDRRLRGEPLQYVLGTTPFGPLNLLTRPPTLIPRPETEDWALRVANTHSPSEGSPVSLLDLCTGSGCIPLLLCHLWPPGSTRAFGVDISPEAIRLATDNAARCNIETHITSNLRNVFTPVLGDLHDPDLIHLLEPPFDVVTSNPPYIPKREYDELPPSVKDYEDPRALLGDPPESEHRDGLTFYHTIASFIARKGILSDRAIVVLEVGHGQAEAVESILHHTARLRNTEIWSDPWKKKRVVVARV</sequence>
<dbReference type="InterPro" id="IPR050320">
    <property type="entry name" value="N5-glutamine_MTase"/>
</dbReference>
<organism evidence="4 5">
    <name type="scientific">Paxillus rubicundulus Ve08.2h10</name>
    <dbReference type="NCBI Taxonomy" id="930991"/>
    <lineage>
        <taxon>Eukaryota</taxon>
        <taxon>Fungi</taxon>
        <taxon>Dikarya</taxon>
        <taxon>Basidiomycota</taxon>
        <taxon>Agaricomycotina</taxon>
        <taxon>Agaricomycetes</taxon>
        <taxon>Agaricomycetidae</taxon>
        <taxon>Boletales</taxon>
        <taxon>Paxilineae</taxon>
        <taxon>Paxillaceae</taxon>
        <taxon>Paxillus</taxon>
    </lineage>
</organism>
<dbReference type="Proteomes" id="UP000054538">
    <property type="component" value="Unassembled WGS sequence"/>
</dbReference>
<evidence type="ECO:0000256" key="3">
    <source>
        <dbReference type="ARBA" id="ARBA00022691"/>
    </source>
</evidence>
<dbReference type="InterPro" id="IPR004556">
    <property type="entry name" value="HemK-like"/>
</dbReference>
<dbReference type="FunCoup" id="A0A0D0D4W4">
    <property type="interactions" value="7"/>
</dbReference>
<gene>
    <name evidence="4" type="ORF">PAXRUDRAFT_621078</name>
</gene>
<dbReference type="AlphaFoldDB" id="A0A0D0D4W4"/>
<dbReference type="OrthoDB" id="269872at2759"/>
<dbReference type="CDD" id="cd02440">
    <property type="entry name" value="AdoMet_MTases"/>
    <property type="match status" value="1"/>
</dbReference>
<name>A0A0D0D4W4_9AGAM</name>
<dbReference type="SUPFAM" id="SSF53335">
    <property type="entry name" value="S-adenosyl-L-methionine-dependent methyltransferases"/>
    <property type="match status" value="1"/>
</dbReference>
<dbReference type="PANTHER" id="PTHR18895">
    <property type="entry name" value="HEMK METHYLTRANSFERASE"/>
    <property type="match status" value="1"/>
</dbReference>
<proteinExistence type="predicted"/>
<dbReference type="Gene3D" id="3.40.50.150">
    <property type="entry name" value="Vaccinia Virus protein VP39"/>
    <property type="match status" value="1"/>
</dbReference>
<keyword evidence="2" id="KW-0808">Transferase</keyword>
<reference evidence="4 5" key="1">
    <citation type="submission" date="2014-04" db="EMBL/GenBank/DDBJ databases">
        <authorList>
            <consortium name="DOE Joint Genome Institute"/>
            <person name="Kuo A."/>
            <person name="Kohler A."/>
            <person name="Jargeat P."/>
            <person name="Nagy L.G."/>
            <person name="Floudas D."/>
            <person name="Copeland A."/>
            <person name="Barry K.W."/>
            <person name="Cichocki N."/>
            <person name="Veneault-Fourrey C."/>
            <person name="LaButti K."/>
            <person name="Lindquist E.A."/>
            <person name="Lipzen A."/>
            <person name="Lundell T."/>
            <person name="Morin E."/>
            <person name="Murat C."/>
            <person name="Sun H."/>
            <person name="Tunlid A."/>
            <person name="Henrissat B."/>
            <person name="Grigoriev I.V."/>
            <person name="Hibbett D.S."/>
            <person name="Martin F."/>
            <person name="Nordberg H.P."/>
            <person name="Cantor M.N."/>
            <person name="Hua S.X."/>
        </authorList>
    </citation>
    <scope>NUCLEOTIDE SEQUENCE [LARGE SCALE GENOMIC DNA]</scope>
    <source>
        <strain evidence="4 5">Ve08.2h10</strain>
    </source>
</reference>
<dbReference type="NCBIfam" id="TIGR00536">
    <property type="entry name" value="hemK_fam"/>
    <property type="match status" value="1"/>
</dbReference>
<accession>A0A0D0D4W4</accession>
<keyword evidence="5" id="KW-1185">Reference proteome</keyword>
<protein>
    <submittedName>
        <fullName evidence="4">Unplaced genomic scaffold scaffold_545, whole genome shotgun sequence</fullName>
    </submittedName>
</protein>
<dbReference type="InParanoid" id="A0A0D0D4W4"/>
<dbReference type="GO" id="GO:0005739">
    <property type="term" value="C:mitochondrion"/>
    <property type="evidence" value="ECO:0007669"/>
    <property type="project" value="TreeGrafter"/>
</dbReference>
<dbReference type="EMBL" id="KN825367">
    <property type="protein sequence ID" value="KIK91627.1"/>
    <property type="molecule type" value="Genomic_DNA"/>
</dbReference>
<evidence type="ECO:0000256" key="2">
    <source>
        <dbReference type="ARBA" id="ARBA00022679"/>
    </source>
</evidence>
<dbReference type="GO" id="GO:0032259">
    <property type="term" value="P:methylation"/>
    <property type="evidence" value="ECO:0007669"/>
    <property type="project" value="UniProtKB-KW"/>
</dbReference>
<dbReference type="PANTHER" id="PTHR18895:SF74">
    <property type="entry name" value="MTRF1L RELEASE FACTOR GLUTAMINE METHYLTRANSFERASE"/>
    <property type="match status" value="1"/>
</dbReference>
<evidence type="ECO:0000313" key="4">
    <source>
        <dbReference type="EMBL" id="KIK91627.1"/>
    </source>
</evidence>
<dbReference type="STRING" id="930991.A0A0D0D4W4"/>
<keyword evidence="3" id="KW-0949">S-adenosyl-L-methionine</keyword>
<evidence type="ECO:0000256" key="1">
    <source>
        <dbReference type="ARBA" id="ARBA00022603"/>
    </source>
</evidence>
<dbReference type="Gene3D" id="1.10.8.10">
    <property type="entry name" value="DNA helicase RuvA subunit, C-terminal domain"/>
    <property type="match status" value="1"/>
</dbReference>
<keyword evidence="1" id="KW-0489">Methyltransferase</keyword>
<evidence type="ECO:0000313" key="5">
    <source>
        <dbReference type="Proteomes" id="UP000054538"/>
    </source>
</evidence>
<dbReference type="InterPro" id="IPR029063">
    <property type="entry name" value="SAM-dependent_MTases_sf"/>
</dbReference>
<reference evidence="5" key="2">
    <citation type="submission" date="2015-01" db="EMBL/GenBank/DDBJ databases">
        <title>Evolutionary Origins and Diversification of the Mycorrhizal Mutualists.</title>
        <authorList>
            <consortium name="DOE Joint Genome Institute"/>
            <consortium name="Mycorrhizal Genomics Consortium"/>
            <person name="Kohler A."/>
            <person name="Kuo A."/>
            <person name="Nagy L.G."/>
            <person name="Floudas D."/>
            <person name="Copeland A."/>
            <person name="Barry K.W."/>
            <person name="Cichocki N."/>
            <person name="Veneault-Fourrey C."/>
            <person name="LaButti K."/>
            <person name="Lindquist E.A."/>
            <person name="Lipzen A."/>
            <person name="Lundell T."/>
            <person name="Morin E."/>
            <person name="Murat C."/>
            <person name="Riley R."/>
            <person name="Ohm R."/>
            <person name="Sun H."/>
            <person name="Tunlid A."/>
            <person name="Henrissat B."/>
            <person name="Grigoriev I.V."/>
            <person name="Hibbett D.S."/>
            <person name="Martin F."/>
        </authorList>
    </citation>
    <scope>NUCLEOTIDE SEQUENCE [LARGE SCALE GENOMIC DNA]</scope>
    <source>
        <strain evidence="5">Ve08.2h10</strain>
    </source>
</reference>
<dbReference type="GO" id="GO:0008276">
    <property type="term" value="F:protein methyltransferase activity"/>
    <property type="evidence" value="ECO:0007669"/>
    <property type="project" value="InterPro"/>
</dbReference>